<gene>
    <name evidence="3" type="ORF">CALVIDRAFT_546670</name>
</gene>
<keyword evidence="1 3" id="KW-0808">Transferase</keyword>
<evidence type="ECO:0000313" key="4">
    <source>
        <dbReference type="Proteomes" id="UP000076738"/>
    </source>
</evidence>
<dbReference type="InterPro" id="IPR002213">
    <property type="entry name" value="UDP_glucos_trans"/>
</dbReference>
<dbReference type="PANTHER" id="PTHR48050:SF13">
    <property type="entry name" value="STEROL 3-BETA-GLUCOSYLTRANSFERASE UGT80A2"/>
    <property type="match status" value="1"/>
</dbReference>
<reference evidence="3 4" key="1">
    <citation type="journal article" date="2016" name="Mol. Biol. Evol.">
        <title>Comparative Genomics of Early-Diverging Mushroom-Forming Fungi Provides Insights into the Origins of Lignocellulose Decay Capabilities.</title>
        <authorList>
            <person name="Nagy L.G."/>
            <person name="Riley R."/>
            <person name="Tritt A."/>
            <person name="Adam C."/>
            <person name="Daum C."/>
            <person name="Floudas D."/>
            <person name="Sun H."/>
            <person name="Yadav J.S."/>
            <person name="Pangilinan J."/>
            <person name="Larsson K.H."/>
            <person name="Matsuura K."/>
            <person name="Barry K."/>
            <person name="Labutti K."/>
            <person name="Kuo R."/>
            <person name="Ohm R.A."/>
            <person name="Bhattacharya S.S."/>
            <person name="Shirouzu T."/>
            <person name="Yoshinaga Y."/>
            <person name="Martin F.M."/>
            <person name="Grigoriev I.V."/>
            <person name="Hibbett D.S."/>
        </authorList>
    </citation>
    <scope>NUCLEOTIDE SEQUENCE [LARGE SCALE GENOMIC DNA]</scope>
    <source>
        <strain evidence="3 4">TUFC12733</strain>
    </source>
</reference>
<dbReference type="Gene3D" id="3.40.50.2000">
    <property type="entry name" value="Glycogen Phosphorylase B"/>
    <property type="match status" value="2"/>
</dbReference>
<name>A0A167J792_CALVF</name>
<dbReference type="Pfam" id="PF06722">
    <property type="entry name" value="EryCIII-like_C"/>
    <property type="match status" value="1"/>
</dbReference>
<evidence type="ECO:0000259" key="2">
    <source>
        <dbReference type="Pfam" id="PF06722"/>
    </source>
</evidence>
<protein>
    <submittedName>
        <fullName evidence="3">Glycosyltransferase family 1 protein</fullName>
    </submittedName>
</protein>
<accession>A0A167J792</accession>
<dbReference type="CDD" id="cd03784">
    <property type="entry name" value="GT1_Gtf-like"/>
    <property type="match status" value="1"/>
</dbReference>
<feature type="domain" description="Erythromycin biosynthesis protein CIII-like C-terminal" evidence="2">
    <location>
        <begin position="280"/>
        <end position="406"/>
    </location>
</feature>
<dbReference type="GO" id="GO:0008194">
    <property type="term" value="F:UDP-glycosyltransferase activity"/>
    <property type="evidence" value="ECO:0007669"/>
    <property type="project" value="InterPro"/>
</dbReference>
<dbReference type="OrthoDB" id="5835829at2759"/>
<dbReference type="InterPro" id="IPR010610">
    <property type="entry name" value="EryCIII-like_C"/>
</dbReference>
<organism evidence="3 4">
    <name type="scientific">Calocera viscosa (strain TUFC12733)</name>
    <dbReference type="NCBI Taxonomy" id="1330018"/>
    <lineage>
        <taxon>Eukaryota</taxon>
        <taxon>Fungi</taxon>
        <taxon>Dikarya</taxon>
        <taxon>Basidiomycota</taxon>
        <taxon>Agaricomycotina</taxon>
        <taxon>Dacrymycetes</taxon>
        <taxon>Dacrymycetales</taxon>
        <taxon>Dacrymycetaceae</taxon>
        <taxon>Calocera</taxon>
    </lineage>
</organism>
<proteinExistence type="predicted"/>
<evidence type="ECO:0000256" key="1">
    <source>
        <dbReference type="ARBA" id="ARBA00022679"/>
    </source>
</evidence>
<dbReference type="GO" id="GO:0016758">
    <property type="term" value="F:hexosyltransferase activity"/>
    <property type="evidence" value="ECO:0007669"/>
    <property type="project" value="UniProtKB-ARBA"/>
</dbReference>
<dbReference type="FunFam" id="3.40.50.2000:FF:000072">
    <property type="entry name" value="Glycosyl transferase"/>
    <property type="match status" value="1"/>
</dbReference>
<dbReference type="PANTHER" id="PTHR48050">
    <property type="entry name" value="STEROL 3-BETA-GLUCOSYLTRANSFERASE"/>
    <property type="match status" value="1"/>
</dbReference>
<dbReference type="EMBL" id="KV417302">
    <property type="protein sequence ID" value="KZO93311.1"/>
    <property type="molecule type" value="Genomic_DNA"/>
</dbReference>
<dbReference type="SUPFAM" id="SSF53756">
    <property type="entry name" value="UDP-Glycosyltransferase/glycogen phosphorylase"/>
    <property type="match status" value="1"/>
</dbReference>
<dbReference type="AlphaFoldDB" id="A0A167J792"/>
<dbReference type="InterPro" id="IPR050426">
    <property type="entry name" value="Glycosyltransferase_28"/>
</dbReference>
<keyword evidence="4" id="KW-1185">Reference proteome</keyword>
<evidence type="ECO:0000313" key="3">
    <source>
        <dbReference type="EMBL" id="KZO93311.1"/>
    </source>
</evidence>
<sequence>MKVLISTMPTTGHVNPFLPVAVELVKRGHEVVWHTSDLYRAKVEATGARFSAYNKAPDFLKIPVKQDNGASGLTAIIGIMRRLFVDRMAGQLADYRFILRTFPADVLLVDMCSLGALALQDFGGPVYATLGINPLVTPDPEIPMFGAGGPPATTWFSQTWNWCMHWMARTLFNPRMLKLVNDERLGLGLEPYGKELEFFDMMRSRFLHIMPVTMALEYRRRNMLRQVHFVGPLIPAPPTNFDPPSWWGDLDTHKGKIVHVTQGTYRIDEVNLIRPTISALQNEDVLLIVTSPNADTALADVPPNARVADFIPHPLLLPYVDCMITNAGYNGVLTALAYGVPLVCAGRTEDKADVSGRVEWSGAGIDLKTDKPNEAQIRDAVRKVLGEAKFRDNAHRVKEDFGKHESAKEACILLETLAETKAPILS</sequence>
<dbReference type="Proteomes" id="UP000076738">
    <property type="component" value="Unassembled WGS sequence"/>
</dbReference>